<organism evidence="3 4">
    <name type="scientific">Parabacteroides goldsteinii DSM 19448 = WAL 12034</name>
    <dbReference type="NCBI Taxonomy" id="927665"/>
    <lineage>
        <taxon>Bacteria</taxon>
        <taxon>Pseudomonadati</taxon>
        <taxon>Bacteroidota</taxon>
        <taxon>Bacteroidia</taxon>
        <taxon>Bacteroidales</taxon>
        <taxon>Tannerellaceae</taxon>
        <taxon>Parabacteroides</taxon>
    </lineage>
</organism>
<dbReference type="PANTHER" id="PTHR41373:SF1">
    <property type="entry name" value="PHOSPHATIDYLGLYCEROL LYSYLTRANSFERASE C-TERMINAL DOMAIN-CONTAINING PROTEIN"/>
    <property type="match status" value="1"/>
</dbReference>
<dbReference type="PATRIC" id="fig|927665.4.peg.3526"/>
<evidence type="ECO:0000259" key="2">
    <source>
        <dbReference type="Pfam" id="PF09924"/>
    </source>
</evidence>
<proteinExistence type="predicted"/>
<evidence type="ECO:0000313" key="4">
    <source>
        <dbReference type="Proteomes" id="UP000033047"/>
    </source>
</evidence>
<dbReference type="SUPFAM" id="SSF55729">
    <property type="entry name" value="Acyl-CoA N-acyltransferases (Nat)"/>
    <property type="match status" value="2"/>
</dbReference>
<dbReference type="RefSeq" id="WP_046146892.1">
    <property type="nucleotide sequence ID" value="NZ_KQ033913.1"/>
</dbReference>
<dbReference type="Pfam" id="PF09924">
    <property type="entry name" value="LPG_synthase_C"/>
    <property type="match status" value="1"/>
</dbReference>
<reference evidence="3 4" key="1">
    <citation type="submission" date="2013-04" db="EMBL/GenBank/DDBJ databases">
        <title>The Genome Sequence of Parabacteroides goldsteinii DSM 19448.</title>
        <authorList>
            <consortium name="The Broad Institute Genomics Platform"/>
            <person name="Earl A."/>
            <person name="Ward D."/>
            <person name="Feldgarden M."/>
            <person name="Gevers D."/>
            <person name="Martens E."/>
            <person name="Sakamoto M."/>
            <person name="Benno Y."/>
            <person name="Song Y."/>
            <person name="Liu C."/>
            <person name="Lee J."/>
            <person name="Bolanos M."/>
            <person name="Vaisanen M.L."/>
            <person name="Finegold S.M."/>
            <person name="Walker B."/>
            <person name="Young S."/>
            <person name="Zeng Q."/>
            <person name="Gargeya S."/>
            <person name="Fitzgerald M."/>
            <person name="Haas B."/>
            <person name="Abouelleil A."/>
            <person name="Allen A.W."/>
            <person name="Alvarado L."/>
            <person name="Arachchi H.M."/>
            <person name="Berlin A.M."/>
            <person name="Chapman S.B."/>
            <person name="Gainer-Dewar J."/>
            <person name="Goldberg J."/>
            <person name="Griggs A."/>
            <person name="Gujja S."/>
            <person name="Hansen M."/>
            <person name="Howarth C."/>
            <person name="Imamovic A."/>
            <person name="Ireland A."/>
            <person name="Larimer J."/>
            <person name="McCowan C."/>
            <person name="Murphy C."/>
            <person name="Pearson M."/>
            <person name="Poon T.W."/>
            <person name="Priest M."/>
            <person name="Roberts A."/>
            <person name="Saif S."/>
            <person name="Shea T."/>
            <person name="Sisk P."/>
            <person name="Sykes S."/>
            <person name="Wortman J."/>
            <person name="Nusbaum C."/>
            <person name="Birren B."/>
        </authorList>
    </citation>
    <scope>NUCLEOTIDE SEQUENCE [LARGE SCALE GENOMIC DNA]</scope>
    <source>
        <strain evidence="3 4">DSM 19448</strain>
    </source>
</reference>
<evidence type="ECO:0000313" key="3">
    <source>
        <dbReference type="EMBL" id="KKB53880.1"/>
    </source>
</evidence>
<dbReference type="PIRSF" id="PIRSF018688">
    <property type="entry name" value="UCP018688"/>
    <property type="match status" value="1"/>
</dbReference>
<gene>
    <name evidence="3" type="ORF">HMPREF1535_03433</name>
</gene>
<dbReference type="Proteomes" id="UP000033047">
    <property type="component" value="Unassembled WGS sequence"/>
</dbReference>
<dbReference type="PANTHER" id="PTHR41373">
    <property type="entry name" value="DUF2156 DOMAIN-CONTAINING PROTEIN"/>
    <property type="match status" value="1"/>
</dbReference>
<evidence type="ECO:0000256" key="1">
    <source>
        <dbReference type="SAM" id="MobiDB-lite"/>
    </source>
</evidence>
<dbReference type="GeneID" id="69979963"/>
<feature type="region of interest" description="Disordered" evidence="1">
    <location>
        <begin position="301"/>
        <end position="320"/>
    </location>
</feature>
<dbReference type="Gene3D" id="3.40.630.30">
    <property type="match status" value="1"/>
</dbReference>
<dbReference type="InterPro" id="IPR016732">
    <property type="entry name" value="UCP018688"/>
</dbReference>
<dbReference type="AlphaFoldDB" id="A0A0F5J8P3"/>
<name>A0A0F5J8P3_9BACT</name>
<protein>
    <recommendedName>
        <fullName evidence="2">Phosphatidylglycerol lysyltransferase C-terminal domain-containing protein</fullName>
    </recommendedName>
</protein>
<dbReference type="EMBL" id="AQHV01000014">
    <property type="protein sequence ID" value="KKB53880.1"/>
    <property type="molecule type" value="Genomic_DNA"/>
</dbReference>
<sequence length="320" mass="36969">MKIPFKPITIEDKELITSFIYPHNYRNCDYSFANICSWRFLYDTEFAVVDGFLLIRFWIEDKSRLVYMTPAGKGDLKHALELLEADSLEHGHPLCMLGVTPDAKDILEEALPGGFFYIPERDYFDYIYLREDLALLKGKKFQSKRNHINNFKKRYEYEYAPITPELIPQCLKLECKWYKANETEDDAEDLNFERISMTYALNHYDELGLLGGALLVDGKVIAFTFGAQINHDTFGVHVEKADVNYEGAYTVINQEFASRLPEEFVYVNREEDLGIPGLRQAKLSYNPVILLEKNAAIKKTQNNKQDEQAANNRSVASLLQ</sequence>
<dbReference type="InterPro" id="IPR024320">
    <property type="entry name" value="LPG_synthase_C"/>
</dbReference>
<comment type="caution">
    <text evidence="3">The sequence shown here is derived from an EMBL/GenBank/DDBJ whole genome shotgun (WGS) entry which is preliminary data.</text>
</comment>
<feature type="domain" description="Phosphatidylglycerol lysyltransferase C-terminal" evidence="2">
    <location>
        <begin position="26"/>
        <end position="289"/>
    </location>
</feature>
<dbReference type="HOGENOM" id="CLU_058411_0_0_10"/>
<accession>A0A0F5J8P3</accession>
<dbReference type="InterPro" id="IPR016181">
    <property type="entry name" value="Acyl_CoA_acyltransferase"/>
</dbReference>
<dbReference type="STRING" id="927665.HMPREF1535_03433"/>